<evidence type="ECO:0000256" key="2">
    <source>
        <dbReference type="ARBA" id="ARBA00023445"/>
    </source>
</evidence>
<dbReference type="AlphaFoldDB" id="A0A8H6BW49"/>
<comment type="caution">
    <text evidence="4">The sequence shown here is derived from an EMBL/GenBank/DDBJ whole genome shotgun (WGS) entry which is preliminary data.</text>
</comment>
<accession>A0A8H6BW49</accession>
<dbReference type="Pfam" id="PF01370">
    <property type="entry name" value="Epimerase"/>
    <property type="match status" value="1"/>
</dbReference>
<dbReference type="EMBL" id="JABWAD010000060">
    <property type="protein sequence ID" value="KAF6063508.1"/>
    <property type="molecule type" value="Genomic_DNA"/>
</dbReference>
<dbReference type="Gene3D" id="3.40.50.720">
    <property type="entry name" value="NAD(P)-binding Rossmann-like Domain"/>
    <property type="match status" value="1"/>
</dbReference>
<evidence type="ECO:0000313" key="4">
    <source>
        <dbReference type="EMBL" id="KAF6063508.1"/>
    </source>
</evidence>
<proteinExistence type="inferred from homology"/>
<evidence type="ECO:0000313" key="5">
    <source>
        <dbReference type="Proteomes" id="UP000536275"/>
    </source>
</evidence>
<keyword evidence="1" id="KW-0560">Oxidoreductase</keyword>
<feature type="domain" description="NAD-dependent epimerase/dehydratase" evidence="3">
    <location>
        <begin position="10"/>
        <end position="260"/>
    </location>
</feature>
<evidence type="ECO:0000256" key="1">
    <source>
        <dbReference type="ARBA" id="ARBA00023002"/>
    </source>
</evidence>
<dbReference type="PANTHER" id="PTHR10366">
    <property type="entry name" value="NAD DEPENDENT EPIMERASE/DEHYDRATASE"/>
    <property type="match status" value="1"/>
</dbReference>
<dbReference type="InterPro" id="IPR001509">
    <property type="entry name" value="Epimerase_deHydtase"/>
</dbReference>
<protein>
    <submittedName>
        <fullName evidence="4">NAD dependent epimerase/dehydratase family protein</fullName>
    </submittedName>
</protein>
<name>A0A8H6BW49_CANAX</name>
<dbReference type="PANTHER" id="PTHR10366:SF564">
    <property type="entry name" value="STEROL-4-ALPHA-CARBOXYLATE 3-DEHYDROGENASE, DECARBOXYLATING"/>
    <property type="match status" value="1"/>
</dbReference>
<dbReference type="InterPro" id="IPR050425">
    <property type="entry name" value="NAD(P)_dehydrat-like"/>
</dbReference>
<sequence length="338" mass="37303">MSVSKSATTVFVSGASGFIAQNVIKQLLANGYKVIGSVRSESKGKELTDIIQSNDFQFAAIPDISAVGAFDDVLKSNSQISVFIHTASPVTYSAKDVQNELIKPAVEGTRNALNAIKSYGPQIKRVVVTSSFTAIASGKDFDHDKYYTEKDWNPVTIEQALSNPEAAYAYAKKMAEKTVWDFVETESPTFKVTVVNPTVVFGPQAFGVKDKSKLNLSIEMINDILTLKPDDEIPPYASRCIDVRDVAKAHLVAFEKEEAINQRLVLINQPFSNDLLAYIIKKSFPVINIPEGNLERSRECIAKSCIKTDLTKTQEILGFDYVPVEKTILDTIQQLYDA</sequence>
<dbReference type="SMR" id="A0A8H6BW49"/>
<dbReference type="Proteomes" id="UP000536275">
    <property type="component" value="Unassembled WGS sequence"/>
</dbReference>
<reference evidence="4 5" key="1">
    <citation type="submission" date="2020-03" db="EMBL/GenBank/DDBJ databases">
        <title>FDA dAtabase for Regulatory Grade micrObial Sequences (FDA-ARGOS): Supporting development and validation of Infectious Disease Dx tests.</title>
        <authorList>
            <person name="Campos J."/>
            <person name="Goldberg B."/>
            <person name="Tallon L."/>
            <person name="Sadzewicz L."/>
            <person name="Vavikolanu K."/>
            <person name="Mehta A."/>
            <person name="Aluvathingal J."/>
            <person name="Nadendla S."/>
            <person name="Nandy P."/>
            <person name="Geyer C."/>
            <person name="Yan Y."/>
            <person name="Sichtig H."/>
        </authorList>
    </citation>
    <scope>NUCLEOTIDE SEQUENCE [LARGE SCALE GENOMIC DNA]</scope>
    <source>
        <strain evidence="4 5">FDAARGOS_656</strain>
    </source>
</reference>
<comment type="similarity">
    <text evidence="2">Belongs to the NAD(P)-dependent epimerase/dehydratase family. Dihydroflavonol-4-reductase subfamily.</text>
</comment>
<dbReference type="InterPro" id="IPR036291">
    <property type="entry name" value="NAD(P)-bd_dom_sf"/>
</dbReference>
<dbReference type="GO" id="GO:0016616">
    <property type="term" value="F:oxidoreductase activity, acting on the CH-OH group of donors, NAD or NADP as acceptor"/>
    <property type="evidence" value="ECO:0007669"/>
    <property type="project" value="TreeGrafter"/>
</dbReference>
<dbReference type="FunFam" id="3.40.50.720:FF:000191">
    <property type="entry name" value="Methylglyoxal reductase (NADPH-dependent)"/>
    <property type="match status" value="1"/>
</dbReference>
<dbReference type="SUPFAM" id="SSF51735">
    <property type="entry name" value="NAD(P)-binding Rossmann-fold domains"/>
    <property type="match status" value="1"/>
</dbReference>
<evidence type="ECO:0000259" key="3">
    <source>
        <dbReference type="Pfam" id="PF01370"/>
    </source>
</evidence>
<organism evidence="4 5">
    <name type="scientific">Candida albicans</name>
    <name type="common">Yeast</name>
    <dbReference type="NCBI Taxonomy" id="5476"/>
    <lineage>
        <taxon>Eukaryota</taxon>
        <taxon>Fungi</taxon>
        <taxon>Dikarya</taxon>
        <taxon>Ascomycota</taxon>
        <taxon>Saccharomycotina</taxon>
        <taxon>Pichiomycetes</taxon>
        <taxon>Debaryomycetaceae</taxon>
        <taxon>Candida/Lodderomyces clade</taxon>
        <taxon>Candida</taxon>
    </lineage>
</organism>
<gene>
    <name evidence="4" type="ORF">FOB64_005148</name>
</gene>